<dbReference type="eggNOG" id="COG0622">
    <property type="taxonomic scope" value="Bacteria"/>
</dbReference>
<organism evidence="4 5">
    <name type="scientific">Tumebacillus flagellatus</name>
    <dbReference type="NCBI Taxonomy" id="1157490"/>
    <lineage>
        <taxon>Bacteria</taxon>
        <taxon>Bacillati</taxon>
        <taxon>Bacillota</taxon>
        <taxon>Bacilli</taxon>
        <taxon>Bacillales</taxon>
        <taxon>Alicyclobacillaceae</taxon>
        <taxon>Tumebacillus</taxon>
    </lineage>
</organism>
<evidence type="ECO:0000259" key="3">
    <source>
        <dbReference type="Pfam" id="PF12850"/>
    </source>
</evidence>
<evidence type="ECO:0000313" key="4">
    <source>
        <dbReference type="EMBL" id="KEO84985.1"/>
    </source>
</evidence>
<dbReference type="Gene3D" id="3.60.21.10">
    <property type="match status" value="1"/>
</dbReference>
<dbReference type="STRING" id="1157490.EL26_00005"/>
<accession>A0A074LWJ3</accession>
<comment type="cofactor">
    <cofactor evidence="2">
        <name>a divalent metal cation</name>
        <dbReference type="ChEBI" id="CHEBI:60240"/>
    </cofactor>
</comment>
<evidence type="ECO:0000256" key="1">
    <source>
        <dbReference type="ARBA" id="ARBA00008950"/>
    </source>
</evidence>
<comment type="similarity">
    <text evidence="1 2">Belongs to the metallophosphoesterase superfamily. YfcE family.</text>
</comment>
<dbReference type="EMBL" id="JMIR01000001">
    <property type="protein sequence ID" value="KEO84985.1"/>
    <property type="molecule type" value="Genomic_DNA"/>
</dbReference>
<dbReference type="EC" id="3.1.4.-" evidence="2"/>
<dbReference type="InterPro" id="IPR000979">
    <property type="entry name" value="Phosphodiesterase_MJ0936/Vps29"/>
</dbReference>
<dbReference type="SUPFAM" id="SSF56300">
    <property type="entry name" value="Metallo-dependent phosphatases"/>
    <property type="match status" value="1"/>
</dbReference>
<dbReference type="PANTHER" id="PTHR11124">
    <property type="entry name" value="VACUOLAR SORTING PROTEIN VPS29"/>
    <property type="match status" value="1"/>
</dbReference>
<dbReference type="GO" id="GO:0046872">
    <property type="term" value="F:metal ion binding"/>
    <property type="evidence" value="ECO:0007669"/>
    <property type="project" value="UniProtKB-KW"/>
</dbReference>
<dbReference type="NCBIfam" id="TIGR00040">
    <property type="entry name" value="yfcE"/>
    <property type="match status" value="1"/>
</dbReference>
<keyword evidence="5" id="KW-1185">Reference proteome</keyword>
<evidence type="ECO:0000256" key="2">
    <source>
        <dbReference type="RuleBase" id="RU362039"/>
    </source>
</evidence>
<keyword evidence="2" id="KW-0479">Metal-binding</keyword>
<name>A0A074LWJ3_9BACL</name>
<reference evidence="4 5" key="1">
    <citation type="journal article" date="2013" name="Int. J. Syst. Evol. Microbiol.">
        <title>Tumebacillus flagellatus sp. nov., an alpha-amylase/pullulanase-producing bacterium isolated from cassava wastewater.</title>
        <authorList>
            <person name="Wang Q."/>
            <person name="Xie N."/>
            <person name="Qin Y."/>
            <person name="Shen N."/>
            <person name="Zhu J."/>
            <person name="Mi H."/>
            <person name="Huang R."/>
        </authorList>
    </citation>
    <scope>NUCLEOTIDE SEQUENCE [LARGE SCALE GENOMIC DNA]</scope>
    <source>
        <strain evidence="4 5">GST4</strain>
    </source>
</reference>
<sequence length="179" mass="19661">MRVLVLSDTHGRTDRIQQAVRQAGRFDLLVHAGDHADDVLESFPHAVAVCGNCDDPSLAAVEQEVDLLGLKALVAHGHTLNVKTSPLPLLYRAAEAQADIAIYGHTHTPTLVEEEGRIFLNPGSLSYPRGFTVCTYCVIELTRRDAQGQESEVEAQVQFYTLDGNPVPGFDLKKSWRGR</sequence>
<comment type="caution">
    <text evidence="4">The sequence shown here is derived from an EMBL/GenBank/DDBJ whole genome shotgun (WGS) entry which is preliminary data.</text>
</comment>
<gene>
    <name evidence="4" type="ORF">EL26_00005</name>
</gene>
<evidence type="ECO:0000313" key="5">
    <source>
        <dbReference type="Proteomes" id="UP000027931"/>
    </source>
</evidence>
<dbReference type="GO" id="GO:0016787">
    <property type="term" value="F:hydrolase activity"/>
    <property type="evidence" value="ECO:0007669"/>
    <property type="project" value="UniProtKB-UniRule"/>
</dbReference>
<protein>
    <recommendedName>
        <fullName evidence="2">Phosphoesterase</fullName>
        <ecNumber evidence="2">3.1.4.-</ecNumber>
    </recommendedName>
</protein>
<proteinExistence type="inferred from homology"/>
<dbReference type="Pfam" id="PF12850">
    <property type="entry name" value="Metallophos_2"/>
    <property type="match status" value="1"/>
</dbReference>
<feature type="domain" description="Calcineurin-like phosphoesterase" evidence="3">
    <location>
        <begin position="1"/>
        <end position="142"/>
    </location>
</feature>
<dbReference type="InterPro" id="IPR029052">
    <property type="entry name" value="Metallo-depent_PP-like"/>
</dbReference>
<dbReference type="Proteomes" id="UP000027931">
    <property type="component" value="Unassembled WGS sequence"/>
</dbReference>
<dbReference type="AlphaFoldDB" id="A0A074LWJ3"/>
<dbReference type="InterPro" id="IPR024654">
    <property type="entry name" value="Calcineurin-like_PHP_lpxH"/>
</dbReference>